<accession>A0A5D2VUV9</accession>
<dbReference type="Pfam" id="PF22936">
    <property type="entry name" value="Pol_BBD"/>
    <property type="match status" value="1"/>
</dbReference>
<name>A0A5D2VUV9_GOSMU</name>
<reference evidence="2 3" key="1">
    <citation type="submission" date="2019-07" db="EMBL/GenBank/DDBJ databases">
        <title>WGS assembly of Gossypium mustelinum.</title>
        <authorList>
            <person name="Chen Z.J."/>
            <person name="Sreedasyam A."/>
            <person name="Ando A."/>
            <person name="Song Q."/>
            <person name="De L."/>
            <person name="Hulse-Kemp A."/>
            <person name="Ding M."/>
            <person name="Ye W."/>
            <person name="Kirkbride R."/>
            <person name="Jenkins J."/>
            <person name="Plott C."/>
            <person name="Lovell J."/>
            <person name="Lin Y.-M."/>
            <person name="Vaughn R."/>
            <person name="Liu B."/>
            <person name="Li W."/>
            <person name="Simpson S."/>
            <person name="Scheffler B."/>
            <person name="Saski C."/>
            <person name="Grover C."/>
            <person name="Hu G."/>
            <person name="Conover J."/>
            <person name="Carlson J."/>
            <person name="Shu S."/>
            <person name="Boston L."/>
            <person name="Williams M."/>
            <person name="Peterson D."/>
            <person name="Mcgee K."/>
            <person name="Jones D."/>
            <person name="Wendel J."/>
            <person name="Stelly D."/>
            <person name="Grimwood J."/>
            <person name="Schmutz J."/>
        </authorList>
    </citation>
    <scope>NUCLEOTIDE SEQUENCE [LARGE SCALE GENOMIC DNA]</scope>
    <source>
        <strain evidence="2">1408120.09</strain>
    </source>
</reference>
<dbReference type="EMBL" id="CM017650">
    <property type="protein sequence ID" value="TYI92956.1"/>
    <property type="molecule type" value="Genomic_DNA"/>
</dbReference>
<evidence type="ECO:0000313" key="2">
    <source>
        <dbReference type="EMBL" id="TYI92956.1"/>
    </source>
</evidence>
<keyword evidence="3" id="KW-1185">Reference proteome</keyword>
<dbReference type="InterPro" id="IPR054722">
    <property type="entry name" value="PolX-like_BBD"/>
</dbReference>
<evidence type="ECO:0000259" key="1">
    <source>
        <dbReference type="Pfam" id="PF22936"/>
    </source>
</evidence>
<feature type="domain" description="Retrovirus-related Pol polyprotein from transposon TNT 1-94-like beta-barrel" evidence="1">
    <location>
        <begin position="1"/>
        <end position="66"/>
    </location>
</feature>
<evidence type="ECO:0000313" key="3">
    <source>
        <dbReference type="Proteomes" id="UP000323597"/>
    </source>
</evidence>
<proteinExistence type="predicted"/>
<organism evidence="2 3">
    <name type="scientific">Gossypium mustelinum</name>
    <name type="common">Cotton</name>
    <name type="synonym">Gossypium caicoense</name>
    <dbReference type="NCBI Taxonomy" id="34275"/>
    <lineage>
        <taxon>Eukaryota</taxon>
        <taxon>Viridiplantae</taxon>
        <taxon>Streptophyta</taxon>
        <taxon>Embryophyta</taxon>
        <taxon>Tracheophyta</taxon>
        <taxon>Spermatophyta</taxon>
        <taxon>Magnoliopsida</taxon>
        <taxon>eudicotyledons</taxon>
        <taxon>Gunneridae</taxon>
        <taxon>Pentapetalae</taxon>
        <taxon>rosids</taxon>
        <taxon>malvids</taxon>
        <taxon>Malvales</taxon>
        <taxon>Malvaceae</taxon>
        <taxon>Malvoideae</taxon>
        <taxon>Gossypium</taxon>
    </lineage>
</organism>
<feature type="non-terminal residue" evidence="2">
    <location>
        <position position="1"/>
    </location>
</feature>
<dbReference type="Proteomes" id="UP000323597">
    <property type="component" value="Chromosome D02"/>
</dbReference>
<gene>
    <name evidence="2" type="ORF">E1A91_D02G105000v1</name>
</gene>
<dbReference type="AlphaFoldDB" id="A0A5D2VUV9"/>
<sequence>HVTGSNKRLFNYTTCPFKDSVQLADGSLTSIFRTGSILCTPNITLFSVLYVPKFSVNLLSISTITKALHCKLEFFLDHCVFQYLQTGKMIGSGRLCNGLYLLD</sequence>
<protein>
    <recommendedName>
        <fullName evidence="1">Retrovirus-related Pol polyprotein from transposon TNT 1-94-like beta-barrel domain-containing protein</fullName>
    </recommendedName>
</protein>